<dbReference type="PANTHER" id="PTHR31674">
    <property type="entry name" value="B3 DOMAIN-CONTAINING PROTEIN REM-LIKE 3-RELATED"/>
    <property type="match status" value="1"/>
</dbReference>
<feature type="domain" description="TF-B3" evidence="7">
    <location>
        <begin position="335"/>
        <end position="399"/>
    </location>
</feature>
<evidence type="ECO:0000313" key="8">
    <source>
        <dbReference type="EMBL" id="KAJ1255287.1"/>
    </source>
</evidence>
<evidence type="ECO:0000256" key="6">
    <source>
        <dbReference type="SAM" id="MobiDB-lite"/>
    </source>
</evidence>
<dbReference type="InterPro" id="IPR003340">
    <property type="entry name" value="B3_DNA-bd"/>
</dbReference>
<keyword evidence="4" id="KW-0804">Transcription</keyword>
<dbReference type="Pfam" id="PF02362">
    <property type="entry name" value="B3"/>
    <property type="match status" value="4"/>
</dbReference>
<evidence type="ECO:0000259" key="7">
    <source>
        <dbReference type="PROSITE" id="PS50863"/>
    </source>
</evidence>
<name>A0A9W7XAX2_9POAL</name>
<dbReference type="InterPro" id="IPR039218">
    <property type="entry name" value="REM_fam"/>
</dbReference>
<evidence type="ECO:0000256" key="4">
    <source>
        <dbReference type="ARBA" id="ARBA00023163"/>
    </source>
</evidence>
<feature type="region of interest" description="Disordered" evidence="6">
    <location>
        <begin position="402"/>
        <end position="437"/>
    </location>
</feature>
<protein>
    <recommendedName>
        <fullName evidence="7">TF-B3 domain-containing protein</fullName>
    </recommendedName>
</protein>
<dbReference type="GO" id="GO:0005634">
    <property type="term" value="C:nucleus"/>
    <property type="evidence" value="ECO:0007669"/>
    <property type="project" value="UniProtKB-SubCell"/>
</dbReference>
<dbReference type="InterPro" id="IPR015300">
    <property type="entry name" value="DNA-bd_pseudobarrel_sf"/>
</dbReference>
<accession>A0A9W7XAX2</accession>
<dbReference type="Proteomes" id="UP001164776">
    <property type="component" value="Unassembled WGS sequence"/>
</dbReference>
<gene>
    <name evidence="8" type="ORF">BS78_K267600</name>
</gene>
<evidence type="ECO:0000256" key="3">
    <source>
        <dbReference type="ARBA" id="ARBA00023125"/>
    </source>
</evidence>
<comment type="caution">
    <text evidence="8">The sequence shown here is derived from an EMBL/GenBank/DDBJ whole genome shotgun (WGS) entry which is preliminary data.</text>
</comment>
<feature type="compositionally biased region" description="Polar residues" evidence="6">
    <location>
        <begin position="402"/>
        <end position="411"/>
    </location>
</feature>
<dbReference type="PANTHER" id="PTHR31674:SF86">
    <property type="entry name" value="B3 DOMAIN-CONTAINING PROTEIN OS04G0347400-RELATED"/>
    <property type="match status" value="1"/>
</dbReference>
<dbReference type="EMBL" id="MU629764">
    <property type="protein sequence ID" value="KAJ1255287.1"/>
    <property type="molecule type" value="Genomic_DNA"/>
</dbReference>
<keyword evidence="3" id="KW-0238">DNA-binding</keyword>
<evidence type="ECO:0000256" key="5">
    <source>
        <dbReference type="ARBA" id="ARBA00023242"/>
    </source>
</evidence>
<feature type="domain" description="TF-B3" evidence="7">
    <location>
        <begin position="485"/>
        <end position="548"/>
    </location>
</feature>
<reference evidence="8 9" key="1">
    <citation type="submission" date="2022-10" db="EMBL/GenBank/DDBJ databases">
        <title>WGS assembly of Paspalum vaginatum 540-79.</title>
        <authorList>
            <person name="Sun G."/>
            <person name="Wase N."/>
            <person name="Shu S."/>
            <person name="Jenkins J."/>
            <person name="Zhou B."/>
            <person name="Torres-Rodriguez J."/>
            <person name="Chen C."/>
            <person name="Sandor L."/>
            <person name="Plott C."/>
            <person name="Yoshinga Y."/>
            <person name="Daum C."/>
            <person name="Qi P."/>
            <person name="Barry K."/>
            <person name="Lipzen A."/>
            <person name="Berry L."/>
            <person name="Pedersen C."/>
            <person name="Gottilla T."/>
            <person name="Foltz A."/>
            <person name="Yu H."/>
            <person name="O'Malley R."/>
            <person name="Zhang C."/>
            <person name="Devos K."/>
            <person name="Sigmon B."/>
            <person name="Yu B."/>
            <person name="Obata T."/>
            <person name="Schmutz J."/>
            <person name="Schnable J."/>
        </authorList>
    </citation>
    <scope>NUCLEOTIDE SEQUENCE [LARGE SCALE GENOMIC DNA]</scope>
    <source>
        <strain evidence="9">cv. 540-79</strain>
    </source>
</reference>
<evidence type="ECO:0000256" key="2">
    <source>
        <dbReference type="ARBA" id="ARBA00023015"/>
    </source>
</evidence>
<feature type="region of interest" description="Disordered" evidence="6">
    <location>
        <begin position="253"/>
        <end position="299"/>
    </location>
</feature>
<dbReference type="PROSITE" id="PS50863">
    <property type="entry name" value="B3"/>
    <property type="match status" value="4"/>
</dbReference>
<feature type="domain" description="TF-B3" evidence="7">
    <location>
        <begin position="138"/>
        <end position="234"/>
    </location>
</feature>
<dbReference type="SUPFAM" id="SSF101936">
    <property type="entry name" value="DNA-binding pseudobarrel domain"/>
    <property type="match status" value="4"/>
</dbReference>
<organism evidence="8 9">
    <name type="scientific">Paspalum vaginatum</name>
    <name type="common">seashore paspalum</name>
    <dbReference type="NCBI Taxonomy" id="158149"/>
    <lineage>
        <taxon>Eukaryota</taxon>
        <taxon>Viridiplantae</taxon>
        <taxon>Streptophyta</taxon>
        <taxon>Embryophyta</taxon>
        <taxon>Tracheophyta</taxon>
        <taxon>Spermatophyta</taxon>
        <taxon>Magnoliopsida</taxon>
        <taxon>Liliopsida</taxon>
        <taxon>Poales</taxon>
        <taxon>Poaceae</taxon>
        <taxon>PACMAD clade</taxon>
        <taxon>Panicoideae</taxon>
        <taxon>Andropogonodae</taxon>
        <taxon>Paspaleae</taxon>
        <taxon>Paspalinae</taxon>
        <taxon>Paspalum</taxon>
    </lineage>
</organism>
<keyword evidence="9" id="KW-1185">Reference proteome</keyword>
<dbReference type="Gene3D" id="2.40.330.10">
    <property type="entry name" value="DNA-binding pseudobarrel domain"/>
    <property type="match status" value="4"/>
</dbReference>
<feature type="domain" description="TF-B3" evidence="7">
    <location>
        <begin position="61"/>
        <end position="114"/>
    </location>
</feature>
<keyword evidence="2" id="KW-0805">Transcription regulation</keyword>
<dbReference type="CDD" id="cd10017">
    <property type="entry name" value="B3_DNA"/>
    <property type="match status" value="4"/>
</dbReference>
<proteinExistence type="predicted"/>
<feature type="compositionally biased region" description="Polar residues" evidence="6">
    <location>
        <begin position="281"/>
        <end position="290"/>
    </location>
</feature>
<dbReference type="AlphaFoldDB" id="A0A9W7XAX2"/>
<comment type="subcellular location">
    <subcellularLocation>
        <location evidence="1">Nucleus</location>
    </subcellularLocation>
</comment>
<evidence type="ECO:0000256" key="1">
    <source>
        <dbReference type="ARBA" id="ARBA00004123"/>
    </source>
</evidence>
<dbReference type="SMART" id="SM01019">
    <property type="entry name" value="B3"/>
    <property type="match status" value="4"/>
</dbReference>
<sequence length="548" mass="61290">MVLPVESGAGAYAMAKQLKVLMPHSVHKLRIADELAGCLEAGRGGGEGTSGPTALVVSPFGKVWRVEVGRDGDGAFLGNGWAGFLAAHGVGVGWFVVLRHEGGGALTVKAFDTSFCIKDFCAPVAAMASRSSKGICCKPQFIRIICKNSMEKMKIPTRFVKEYVTEEYLNSQTAVILNPLGKFWQIELENDQSGMFFMGGWSQFLEFHGMSEGDVLLLRYEGNMIFKFKAFGLSGCQKNFKNNNAGIQQNIEMQQKSHSPFRKRKINNEKASSKGNKRTKSSLTSLNTKPSPKGPDYQIGPPSWIRKEINTYALEKLLSLSIEFCHKIGFCNTCTITLKTEMDITRLWQVRGAAYDHYCCFHGEGWKNFCQENRLKTGDLCTFNVIETTLWHVTIARAPSLNQKESPSSSSRENKIRNGCSSSEGPIRPKGSMTSLSNRSTYKKSVFEIEPKPWIQKEMNFNSINKHLSLSPYFCDKIGLWRGCTITLKTSTNSRRSWQVIGLSHNNSSYSFGSGWKKFCHENNLKLGDVCTFNIIRTTLWHVNITRC</sequence>
<dbReference type="GO" id="GO:0003677">
    <property type="term" value="F:DNA binding"/>
    <property type="evidence" value="ECO:0007669"/>
    <property type="project" value="UniProtKB-KW"/>
</dbReference>
<dbReference type="OrthoDB" id="1109907at2759"/>
<keyword evidence="5" id="KW-0539">Nucleus</keyword>
<evidence type="ECO:0000313" key="9">
    <source>
        <dbReference type="Proteomes" id="UP001164776"/>
    </source>
</evidence>